<feature type="transmembrane region" description="Helical" evidence="4">
    <location>
        <begin position="286"/>
        <end position="308"/>
    </location>
</feature>
<dbReference type="SUPFAM" id="SSF46689">
    <property type="entry name" value="Homeodomain-like"/>
    <property type="match status" value="1"/>
</dbReference>
<dbReference type="EMBL" id="VUMI01000023">
    <property type="protein sequence ID" value="MSS89520.1"/>
    <property type="molecule type" value="Genomic_DNA"/>
</dbReference>
<organism evidence="6 7">
    <name type="scientific">Eisenbergiella porci</name>
    <dbReference type="NCBI Taxonomy" id="2652274"/>
    <lineage>
        <taxon>Bacteria</taxon>
        <taxon>Bacillati</taxon>
        <taxon>Bacillota</taxon>
        <taxon>Clostridia</taxon>
        <taxon>Lachnospirales</taxon>
        <taxon>Lachnospiraceae</taxon>
        <taxon>Eisenbergiella</taxon>
    </lineage>
</organism>
<reference evidence="6 7" key="1">
    <citation type="submission" date="2019-08" db="EMBL/GenBank/DDBJ databases">
        <title>In-depth cultivation of the pig gut microbiome towards novel bacterial diversity and tailored functional studies.</title>
        <authorList>
            <person name="Wylensek D."/>
            <person name="Hitch T.C.A."/>
            <person name="Clavel T."/>
        </authorList>
    </citation>
    <scope>NUCLEOTIDE SEQUENCE [LARGE SCALE GENOMIC DNA]</scope>
    <source>
        <strain evidence="6 7">WCA-389-WT-23B</strain>
    </source>
</reference>
<keyword evidence="4" id="KW-0812">Transmembrane</keyword>
<sequence length="733" mass="84501">MKRYTRLYTDKNITLIKYFLSYFIILSMLFLGFFFAVRIQLNNIYFKNLNEQTDKRLNTIMEQLENNLIGVNQVQSMLTRDINLVLFRYKNEDWYGYQAAQRMSEYTVSNSFIDTIVYADYRRGSIFSSGKHVYEKEGIYYIYTGTHYLPFPIHEYTDSNSGQLVYLSDKTSGLLIYLPYNSNNENYSIFYVISANELMSVLESSVFTGIESICLMTPEHQLVSGINKEALLPYLDSMETEPGPHKLNGEETMFLYSGIPGGLSLVALSSNKAILAQVNLAFRNTYLILVLLASFGVILILFSMRLTYWPLHQLLTRMVDKPQPGRSYVEQIDDAFNTAISENKVLQNKLDKYRVSMQKSILDSIVSDNNNAEINRFLNIDQFFSDEPDNKIFILKITSPQKKIFVPEEVMDFLDNSLPDENSCALLEAGRGFGVFMINYPGIERNKDEVVCLLMSDYCQDTGCRAAVSNAASSPLEIPSLYENVMLADKYSTDDPVIYYPDIADSIPSGPSMAYPYRNLDALAFSLKTCDFLTAHKLKEELFEQINGAADNGSLFPDFFIHCVLIDILTVIINSMNRMNIRFKNYNELYFETLYLCRSCPYEEKKEEISRNMDELLIIFESEYENSAIHACRIQEILQEEFASPDFSISTLADKFQISIAYMSYLFKKKFNRNFSDYLWDMRLKKAEDLLLHTDMSIEQISASVGYINVSSFRRKFKQEIGMTPSAFREGKE</sequence>
<dbReference type="Pfam" id="PF12833">
    <property type="entry name" value="HTH_18"/>
    <property type="match status" value="1"/>
</dbReference>
<dbReference type="Gene3D" id="1.10.10.60">
    <property type="entry name" value="Homeodomain-like"/>
    <property type="match status" value="2"/>
</dbReference>
<evidence type="ECO:0000313" key="7">
    <source>
        <dbReference type="Proteomes" id="UP000436047"/>
    </source>
</evidence>
<dbReference type="GO" id="GO:0003700">
    <property type="term" value="F:DNA-binding transcription factor activity"/>
    <property type="evidence" value="ECO:0007669"/>
    <property type="project" value="InterPro"/>
</dbReference>
<evidence type="ECO:0000256" key="3">
    <source>
        <dbReference type="ARBA" id="ARBA00023163"/>
    </source>
</evidence>
<dbReference type="AlphaFoldDB" id="A0A6N7WJE2"/>
<dbReference type="InterPro" id="IPR009057">
    <property type="entry name" value="Homeodomain-like_sf"/>
</dbReference>
<dbReference type="InterPro" id="IPR018062">
    <property type="entry name" value="HTH_AraC-typ_CS"/>
</dbReference>
<keyword evidence="3" id="KW-0804">Transcription</keyword>
<keyword evidence="1" id="KW-0805">Transcription regulation</keyword>
<name>A0A6N7WJE2_9FIRM</name>
<evidence type="ECO:0000259" key="5">
    <source>
        <dbReference type="PROSITE" id="PS01124"/>
    </source>
</evidence>
<dbReference type="PANTHER" id="PTHR43280:SF2">
    <property type="entry name" value="HTH-TYPE TRANSCRIPTIONAL REGULATOR EXSA"/>
    <property type="match status" value="1"/>
</dbReference>
<comment type="caution">
    <text evidence="6">The sequence shown here is derived from an EMBL/GenBank/DDBJ whole genome shotgun (WGS) entry which is preliminary data.</text>
</comment>
<feature type="domain" description="HTH araC/xylS-type" evidence="5">
    <location>
        <begin position="632"/>
        <end position="731"/>
    </location>
</feature>
<dbReference type="GO" id="GO:0043565">
    <property type="term" value="F:sequence-specific DNA binding"/>
    <property type="evidence" value="ECO:0007669"/>
    <property type="project" value="InterPro"/>
</dbReference>
<feature type="transmembrane region" description="Helical" evidence="4">
    <location>
        <begin position="15"/>
        <end position="37"/>
    </location>
</feature>
<keyword evidence="7" id="KW-1185">Reference proteome</keyword>
<gene>
    <name evidence="6" type="ORF">FYJ45_14865</name>
</gene>
<keyword evidence="4" id="KW-1133">Transmembrane helix</keyword>
<evidence type="ECO:0000256" key="1">
    <source>
        <dbReference type="ARBA" id="ARBA00023015"/>
    </source>
</evidence>
<protein>
    <submittedName>
        <fullName evidence="6">Helix-turn-helix transcriptional regulator</fullName>
    </submittedName>
</protein>
<dbReference type="PROSITE" id="PS00041">
    <property type="entry name" value="HTH_ARAC_FAMILY_1"/>
    <property type="match status" value="1"/>
</dbReference>
<dbReference type="Proteomes" id="UP000436047">
    <property type="component" value="Unassembled WGS sequence"/>
</dbReference>
<dbReference type="InterPro" id="IPR018060">
    <property type="entry name" value="HTH_AraC"/>
</dbReference>
<dbReference type="RefSeq" id="WP_154465361.1">
    <property type="nucleotide sequence ID" value="NZ_JAXDZL010000173.1"/>
</dbReference>
<dbReference type="GeneID" id="86054326"/>
<proteinExistence type="predicted"/>
<keyword evidence="4" id="KW-0472">Membrane</keyword>
<dbReference type="SMART" id="SM00342">
    <property type="entry name" value="HTH_ARAC"/>
    <property type="match status" value="1"/>
</dbReference>
<evidence type="ECO:0000313" key="6">
    <source>
        <dbReference type="EMBL" id="MSS89520.1"/>
    </source>
</evidence>
<accession>A0A6N7WJE2</accession>
<evidence type="ECO:0000256" key="2">
    <source>
        <dbReference type="ARBA" id="ARBA00023125"/>
    </source>
</evidence>
<evidence type="ECO:0000256" key="4">
    <source>
        <dbReference type="SAM" id="Phobius"/>
    </source>
</evidence>
<dbReference type="PANTHER" id="PTHR43280">
    <property type="entry name" value="ARAC-FAMILY TRANSCRIPTIONAL REGULATOR"/>
    <property type="match status" value="1"/>
</dbReference>
<keyword evidence="2" id="KW-0238">DNA-binding</keyword>
<dbReference type="PROSITE" id="PS01124">
    <property type="entry name" value="HTH_ARAC_FAMILY_2"/>
    <property type="match status" value="1"/>
</dbReference>